<dbReference type="AlphaFoldDB" id="A0A564Y630"/>
<dbReference type="Proteomes" id="UP000321570">
    <property type="component" value="Unassembled WGS sequence"/>
</dbReference>
<accession>A0A564Y630</accession>
<gene>
    <name evidence="1" type="ORF">WMSIL1_LOCUS2795</name>
</gene>
<reference evidence="1 2" key="1">
    <citation type="submission" date="2019-07" db="EMBL/GenBank/DDBJ databases">
        <authorList>
            <person name="Jastrzebski P J."/>
            <person name="Paukszto L."/>
            <person name="Jastrzebski P J."/>
        </authorList>
    </citation>
    <scope>NUCLEOTIDE SEQUENCE [LARGE SCALE GENOMIC DNA]</scope>
    <source>
        <strain evidence="1 2">WMS-il1</strain>
    </source>
</reference>
<keyword evidence="2" id="KW-1185">Reference proteome</keyword>
<evidence type="ECO:0000313" key="1">
    <source>
        <dbReference type="EMBL" id="VUZ42003.1"/>
    </source>
</evidence>
<dbReference type="EMBL" id="CABIJS010000077">
    <property type="protein sequence ID" value="VUZ42003.1"/>
    <property type="molecule type" value="Genomic_DNA"/>
</dbReference>
<organism evidence="1 2">
    <name type="scientific">Hymenolepis diminuta</name>
    <name type="common">Rat tapeworm</name>
    <dbReference type="NCBI Taxonomy" id="6216"/>
    <lineage>
        <taxon>Eukaryota</taxon>
        <taxon>Metazoa</taxon>
        <taxon>Spiralia</taxon>
        <taxon>Lophotrochozoa</taxon>
        <taxon>Platyhelminthes</taxon>
        <taxon>Cestoda</taxon>
        <taxon>Eucestoda</taxon>
        <taxon>Cyclophyllidea</taxon>
        <taxon>Hymenolepididae</taxon>
        <taxon>Hymenolepis</taxon>
    </lineage>
</organism>
<evidence type="ECO:0000313" key="2">
    <source>
        <dbReference type="Proteomes" id="UP000321570"/>
    </source>
</evidence>
<sequence length="61" mass="7294">MVMTDHFDKYRQYVFRIEIAVNTVQRKVKVVRLTCLRAFKRNHLIQLSLTTADRGFLHISD</sequence>
<name>A0A564Y630_HYMDI</name>
<protein>
    <submittedName>
        <fullName evidence="1">Uncharacterized protein</fullName>
    </submittedName>
</protein>
<proteinExistence type="predicted"/>